<evidence type="ECO:0000313" key="1">
    <source>
        <dbReference type="EMBL" id="KAJ7196048.1"/>
    </source>
</evidence>
<keyword evidence="2" id="KW-1185">Reference proteome</keyword>
<dbReference type="EMBL" id="JARJCW010000086">
    <property type="protein sequence ID" value="KAJ7196048.1"/>
    <property type="molecule type" value="Genomic_DNA"/>
</dbReference>
<gene>
    <name evidence="1" type="ORF">GGX14DRAFT_673717</name>
</gene>
<dbReference type="Proteomes" id="UP001219525">
    <property type="component" value="Unassembled WGS sequence"/>
</dbReference>
<reference evidence="1" key="1">
    <citation type="submission" date="2023-03" db="EMBL/GenBank/DDBJ databases">
        <title>Massive genome expansion in bonnet fungi (Mycena s.s.) driven by repeated elements and novel gene families across ecological guilds.</title>
        <authorList>
            <consortium name="Lawrence Berkeley National Laboratory"/>
            <person name="Harder C.B."/>
            <person name="Miyauchi S."/>
            <person name="Viragh M."/>
            <person name="Kuo A."/>
            <person name="Thoen E."/>
            <person name="Andreopoulos B."/>
            <person name="Lu D."/>
            <person name="Skrede I."/>
            <person name="Drula E."/>
            <person name="Henrissat B."/>
            <person name="Morin E."/>
            <person name="Kohler A."/>
            <person name="Barry K."/>
            <person name="LaButti K."/>
            <person name="Morin E."/>
            <person name="Salamov A."/>
            <person name="Lipzen A."/>
            <person name="Mereny Z."/>
            <person name="Hegedus B."/>
            <person name="Baldrian P."/>
            <person name="Stursova M."/>
            <person name="Weitz H."/>
            <person name="Taylor A."/>
            <person name="Grigoriev I.V."/>
            <person name="Nagy L.G."/>
            <person name="Martin F."/>
            <person name="Kauserud H."/>
        </authorList>
    </citation>
    <scope>NUCLEOTIDE SEQUENCE</scope>
    <source>
        <strain evidence="1">9144</strain>
    </source>
</reference>
<proteinExistence type="predicted"/>
<protein>
    <submittedName>
        <fullName evidence="1">Uncharacterized protein</fullName>
    </submittedName>
</protein>
<accession>A0AAD6Y4D8</accession>
<dbReference type="AlphaFoldDB" id="A0AAD6Y4D8"/>
<evidence type="ECO:0000313" key="2">
    <source>
        <dbReference type="Proteomes" id="UP001219525"/>
    </source>
</evidence>
<sequence>MGIFPAYEDSHHAYEDHPFHSLTKILYTPNLGQALDGFWLEVLPLGGTFKPGNRYYDAVFYAKTAPRSSLQGFDSFYGSDDFAHLHNFHTTVVKQDSELVCHSEQVVIRPVTDLSTGNLSVVIIQQEMAKKIITEQICEVEILAQTVVFQQYLLCVARRLQPRPDAQLRAQRRDNEIVPHYGDMYNSGGSLSTYDYGFSGSDIGSNYYVPTCNWDDSTSPSSVSSAYQASQAASYY</sequence>
<comment type="caution">
    <text evidence="1">The sequence shown here is derived from an EMBL/GenBank/DDBJ whole genome shotgun (WGS) entry which is preliminary data.</text>
</comment>
<organism evidence="1 2">
    <name type="scientific">Mycena pura</name>
    <dbReference type="NCBI Taxonomy" id="153505"/>
    <lineage>
        <taxon>Eukaryota</taxon>
        <taxon>Fungi</taxon>
        <taxon>Dikarya</taxon>
        <taxon>Basidiomycota</taxon>
        <taxon>Agaricomycotina</taxon>
        <taxon>Agaricomycetes</taxon>
        <taxon>Agaricomycetidae</taxon>
        <taxon>Agaricales</taxon>
        <taxon>Marasmiineae</taxon>
        <taxon>Mycenaceae</taxon>
        <taxon>Mycena</taxon>
    </lineage>
</organism>
<name>A0AAD6Y4D8_9AGAR</name>